<dbReference type="EMBL" id="OKRB01000013">
    <property type="protein sequence ID" value="SPE17714.1"/>
    <property type="molecule type" value="Genomic_DNA"/>
</dbReference>
<dbReference type="InterPro" id="IPR057601">
    <property type="entry name" value="Oar-like_b-barrel"/>
</dbReference>
<dbReference type="GO" id="GO:0030246">
    <property type="term" value="F:carbohydrate binding"/>
    <property type="evidence" value="ECO:0007669"/>
    <property type="project" value="InterPro"/>
</dbReference>
<protein>
    <submittedName>
        <fullName evidence="2">TonB-dependent receptor</fullName>
    </submittedName>
</protein>
<reference evidence="3" key="1">
    <citation type="submission" date="2018-02" db="EMBL/GenBank/DDBJ databases">
        <authorList>
            <person name="Hausmann B."/>
        </authorList>
    </citation>
    <scope>NUCLEOTIDE SEQUENCE [LARGE SCALE GENOMIC DNA]</scope>
    <source>
        <strain evidence="3">Peat soil MAG SbA5</strain>
    </source>
</reference>
<dbReference type="OrthoDB" id="97893at2"/>
<feature type="domain" description="TonB-dependent transporter Oar-like beta-barrel" evidence="1">
    <location>
        <begin position="249"/>
        <end position="1076"/>
    </location>
</feature>
<dbReference type="SUPFAM" id="SSF49452">
    <property type="entry name" value="Starch-binding domain-like"/>
    <property type="match status" value="1"/>
</dbReference>
<proteinExistence type="predicted"/>
<dbReference type="AlphaFoldDB" id="A0A2N9L3U0"/>
<gene>
    <name evidence="2" type="ORF">SBA5_110074</name>
</gene>
<dbReference type="Proteomes" id="UP000239735">
    <property type="component" value="Unassembled WGS sequence"/>
</dbReference>
<dbReference type="SUPFAM" id="SSF56935">
    <property type="entry name" value="Porins"/>
    <property type="match status" value="1"/>
</dbReference>
<dbReference type="Pfam" id="PF25183">
    <property type="entry name" value="OMP_b-brl_4"/>
    <property type="match status" value="1"/>
</dbReference>
<organism evidence="2 3">
    <name type="scientific">Candidatus Sulfuritelmatomonas gaucii</name>
    <dbReference type="NCBI Taxonomy" id="2043161"/>
    <lineage>
        <taxon>Bacteria</taxon>
        <taxon>Pseudomonadati</taxon>
        <taxon>Acidobacteriota</taxon>
        <taxon>Terriglobia</taxon>
        <taxon>Terriglobales</taxon>
        <taxon>Acidobacteriaceae</taxon>
        <taxon>Candidatus Sulfuritelmatomonas</taxon>
    </lineage>
</organism>
<accession>A0A2N9L3U0</accession>
<sequence>MRSFRMHSASWVFNLLAITAFLTFVSVNSTLAQTSNGTIIGTVSDATGGAVVSATVTATSVETGAIRSTTTNQVGVYRIESVSPGTYNVSVSATGYETALHKGLVVPGTSIITANVELKVGKASEVVQVSADNASLNTDDGEIAGTVSALEINNLPVGSLSPYELALTLPGVMPATQGGFSNGVDFEVGGGRPRANNFLIEGQDNNDAGIAGQGLQPENLEAVEEVKVLQDNYTAEFGHGAGSVSNTIFKSGTNEFHGAVWERAENNSLDAIDKQDHFNQVTTQTKYRENLPGFRIGGPVIRNKVFGFGSYQWDIYRSTANLAVLSIPTSAGLATLKALPANTRLTNLLTAWGSLVGTINPSNAKPSIPLGPNPTTGIDRGTVQIGTVQRALGADTDSPEMDLTGDYIMNKKDTLRLHLIRTSFLAPYDVFNFNGQLPGFDTDQNGVSYNSGIVETHVFNPKVVNDVRLSYGRIGFLFGLPASTTSNPLFGKPIVSISGVNGYGIPSSAPQGRFHDTYQFQDTLSWTHGQNFIKVGTDLANIRVRDAVPFNFYGTIGFGNDTSATPYPGGGTFVYKGLANLIDDYGGTSSNSVTQQFGSPTARPLLYSQNYFVEDTYRPISTLSIDMGLRYEYNGAPFNTPASPYPGIDESQIACFPSASNSCNSHQQAVTKSWGPRAGLAYSPEVFGARKSVVRAGFGVFYDVVFTNIMDNIQATAPAAASPQIFSSTTANSYRGTASWFEQFANLNKSPLATNTSDPIKNNLLTPMTMHWNLDVEQELPWTTTVQVSYVGERGEHLYGNTNLNPFVNDWFYSSRTVPARGSIVVRDNSDDSEYAGMWAQLDHKINHNFLFRAAYTWAKAMDDGSEVFTTLNQSSYQFSKYPTPRGLTDWGPSAYDHRQRLVLAYTWAPSVWHTEGGMKIVGNVVNNWVIAGVTQFQAGSPMNVEDGYDTDGDGISNDRPVLGNPKTPLATYAFDDSWFTGGPSGGTLCSGPSLWYTNLPCEVVSPSSVHWVIPAIGTHPAQPVSRNTLVSPRYQQWDMNIARDFKLYENATLSMRGEFFNIFNHGEAGIPNDTLISGINTDAYSNNGTNLFNDQDPTVSGHRHIRLVFTISF</sequence>
<name>A0A2N9L3U0_9BACT</name>
<evidence type="ECO:0000259" key="1">
    <source>
        <dbReference type="Pfam" id="PF25183"/>
    </source>
</evidence>
<dbReference type="Pfam" id="PF13620">
    <property type="entry name" value="CarboxypepD_reg"/>
    <property type="match status" value="1"/>
</dbReference>
<dbReference type="InterPro" id="IPR013784">
    <property type="entry name" value="Carb-bd-like_fold"/>
</dbReference>
<keyword evidence="2" id="KW-0675">Receptor</keyword>
<evidence type="ECO:0000313" key="3">
    <source>
        <dbReference type="Proteomes" id="UP000239735"/>
    </source>
</evidence>
<dbReference type="Gene3D" id="2.60.40.1120">
    <property type="entry name" value="Carboxypeptidase-like, regulatory domain"/>
    <property type="match status" value="1"/>
</dbReference>
<evidence type="ECO:0000313" key="2">
    <source>
        <dbReference type="EMBL" id="SPE17714.1"/>
    </source>
</evidence>